<keyword evidence="1" id="KW-1185">Reference proteome</keyword>
<dbReference type="AlphaFoldDB" id="A0A1I7T2X3"/>
<evidence type="ECO:0000313" key="2">
    <source>
        <dbReference type="WBParaSite" id="Csp11.Scaffold484.g1906.t1"/>
    </source>
</evidence>
<proteinExistence type="predicted"/>
<reference evidence="2" key="1">
    <citation type="submission" date="2016-11" db="UniProtKB">
        <authorList>
            <consortium name="WormBaseParasite"/>
        </authorList>
    </citation>
    <scope>IDENTIFICATION</scope>
</reference>
<dbReference type="Proteomes" id="UP000095282">
    <property type="component" value="Unplaced"/>
</dbReference>
<dbReference type="WBParaSite" id="Csp11.Scaffold484.g1906.t1">
    <property type="protein sequence ID" value="Csp11.Scaffold484.g1906.t1"/>
    <property type="gene ID" value="Csp11.Scaffold484.g1906"/>
</dbReference>
<evidence type="ECO:0000313" key="1">
    <source>
        <dbReference type="Proteomes" id="UP000095282"/>
    </source>
</evidence>
<protein>
    <submittedName>
        <fullName evidence="2">Ferredoxin</fullName>
    </submittedName>
</protein>
<name>A0A1I7T2X3_9PELO</name>
<organism evidence="1 2">
    <name type="scientific">Caenorhabditis tropicalis</name>
    <dbReference type="NCBI Taxonomy" id="1561998"/>
    <lineage>
        <taxon>Eukaryota</taxon>
        <taxon>Metazoa</taxon>
        <taxon>Ecdysozoa</taxon>
        <taxon>Nematoda</taxon>
        <taxon>Chromadorea</taxon>
        <taxon>Rhabditida</taxon>
        <taxon>Rhabditina</taxon>
        <taxon>Rhabditomorpha</taxon>
        <taxon>Rhabditoidea</taxon>
        <taxon>Rhabditidae</taxon>
        <taxon>Peloderinae</taxon>
        <taxon>Caenorhabditis</taxon>
    </lineage>
</organism>
<accession>A0A1I7T2X3</accession>
<sequence>MFILEKPACWGKENEFPKCQCSPKLENYFILAAQFKRTQDEKNKKPRIIIKKKADAKVTDSADFQRIQR</sequence>